<evidence type="ECO:0000313" key="3">
    <source>
        <dbReference type="Proteomes" id="UP000015423"/>
    </source>
</evidence>
<accession>S5VHA9</accession>
<feature type="domain" description="P68 RBP/TagC-like beta-propeller" evidence="1">
    <location>
        <begin position="26"/>
        <end position="280"/>
    </location>
</feature>
<name>S5VHA9_STRC3</name>
<proteinExistence type="predicted"/>
<sequence length="285" mass="31351">MAEHIDLAAPAVCRLRERATLREPTVLQSFAFDEVHRHLYVLQVARGGLADGDLCLNRLDMEGRRLGHMYLKGFGHGVSMGVQNDPDGTVWIWTEADALHGFGRGVTRFRFAAGATRTTRDVKVRHPVEGSRNNQPTLCAATRRLAIRYRVRNVPRYRVWDLAAFVARDYANPLADFPQTGAHPDPAVPFQGYALHGDHLYQLAGSAYDARTNPPARHGNAYLSCLDIRTGALLAAHRTGAGHTLSHREPEGLAVTRTGGPRLYLGLASGEPGARRFSLYCKPGP</sequence>
<dbReference type="HOGENOM" id="CLU_052172_0_0_11"/>
<gene>
    <name evidence="2" type="ORF">B446_15295</name>
</gene>
<reference evidence="3" key="1">
    <citation type="submission" date="2012-10" db="EMBL/GenBank/DDBJ databases">
        <title>The complete genome sequence of Streptomyces collinus Tu 365.</title>
        <authorList>
            <person name="Ruckert C."/>
            <person name="Szczepanowski R."/>
            <person name="Goesmann A."/>
            <person name="Pross E.K."/>
            <person name="Musiol E.M."/>
            <person name="Blin K."/>
            <person name="Wohlleben W."/>
            <person name="Puhler A."/>
            <person name="Weber T."/>
            <person name="Kalinowski J."/>
        </authorList>
    </citation>
    <scope>NUCLEOTIDE SEQUENCE [LARGE SCALE GENOMIC DNA]</scope>
    <source>
        <strain evidence="3">DSM 40733 / Tue 365</strain>
    </source>
</reference>
<keyword evidence="3" id="KW-1185">Reference proteome</keyword>
<evidence type="ECO:0000259" key="1">
    <source>
        <dbReference type="Pfam" id="PF21311"/>
    </source>
</evidence>
<dbReference type="PATRIC" id="fig|1214242.5.peg.3131"/>
<protein>
    <submittedName>
        <fullName evidence="2">Teichoic acid biosynthesis protein C</fullName>
    </submittedName>
</protein>
<evidence type="ECO:0000313" key="2">
    <source>
        <dbReference type="EMBL" id="AGS69877.1"/>
    </source>
</evidence>
<dbReference type="InterPro" id="IPR048799">
    <property type="entry name" value="P68_RBP_TagC-like_beta-prop"/>
</dbReference>
<dbReference type="Pfam" id="PF21311">
    <property type="entry name" value="Phage_RBD_prop"/>
    <property type="match status" value="1"/>
</dbReference>
<dbReference type="KEGG" id="sci:B446_15295"/>
<dbReference type="RefSeq" id="WP_020940348.1">
    <property type="nucleotide sequence ID" value="NC_021985.1"/>
</dbReference>
<dbReference type="STRING" id="1214242.B446_15295"/>
<dbReference type="EMBL" id="CP006259">
    <property type="protein sequence ID" value="AGS69877.1"/>
    <property type="molecule type" value="Genomic_DNA"/>
</dbReference>
<dbReference type="Proteomes" id="UP000015423">
    <property type="component" value="Chromosome"/>
</dbReference>
<organism evidence="2 3">
    <name type="scientific">Streptomyces collinus (strain DSM 40733 / Tue 365)</name>
    <dbReference type="NCBI Taxonomy" id="1214242"/>
    <lineage>
        <taxon>Bacteria</taxon>
        <taxon>Bacillati</taxon>
        <taxon>Actinomycetota</taxon>
        <taxon>Actinomycetes</taxon>
        <taxon>Kitasatosporales</taxon>
        <taxon>Streptomycetaceae</taxon>
        <taxon>Streptomyces</taxon>
    </lineage>
</organism>
<reference evidence="2 3" key="2">
    <citation type="journal article" date="2013" name="J. Biotechnol.">
        <title>Complete genome sequence of the kirromycin producer Streptomyces collinus Tu 365 consisting of a linear chromosome and two linear plasmids.</title>
        <authorList>
            <person name="Ruckert C."/>
            <person name="Szczepanowski R."/>
            <person name="Albersmeier A."/>
            <person name="Goesmann A."/>
            <person name="Iftime D."/>
            <person name="Musiol E.M."/>
            <person name="Blin K."/>
            <person name="Wohlleben W."/>
            <person name="Puhler A."/>
            <person name="Kalinowski J."/>
            <person name="Weber T."/>
        </authorList>
    </citation>
    <scope>NUCLEOTIDE SEQUENCE [LARGE SCALE GENOMIC DNA]</scope>
    <source>
        <strain evidence="3">DSM 40733 / Tue 365</strain>
    </source>
</reference>
<dbReference type="AlphaFoldDB" id="S5VHA9"/>
<dbReference type="eggNOG" id="ENOG5032EYX">
    <property type="taxonomic scope" value="Bacteria"/>
</dbReference>